<dbReference type="InterPro" id="IPR021788">
    <property type="entry name" value="CPP1-like"/>
</dbReference>
<feature type="compositionally biased region" description="Low complexity" evidence="1">
    <location>
        <begin position="11"/>
        <end position="24"/>
    </location>
</feature>
<feature type="compositionally biased region" description="Basic and acidic residues" evidence="1">
    <location>
        <begin position="1"/>
        <end position="10"/>
    </location>
</feature>
<keyword evidence="4" id="KW-1185">Reference proteome</keyword>
<feature type="transmembrane region" description="Helical" evidence="2">
    <location>
        <begin position="247"/>
        <end position="265"/>
    </location>
</feature>
<comment type="caution">
    <text evidence="3">The sequence shown here is derived from an EMBL/GenBank/DDBJ whole genome shotgun (WGS) entry which is preliminary data.</text>
</comment>
<dbReference type="GO" id="GO:0031969">
    <property type="term" value="C:chloroplast membrane"/>
    <property type="evidence" value="ECO:0007669"/>
    <property type="project" value="TreeGrafter"/>
</dbReference>
<dbReference type="AlphaFoldDB" id="A0AAW1RHB3"/>
<feature type="region of interest" description="Disordered" evidence="1">
    <location>
        <begin position="1"/>
        <end position="26"/>
    </location>
</feature>
<protein>
    <submittedName>
        <fullName evidence="3">Uncharacterized protein</fullName>
    </submittedName>
</protein>
<proteinExistence type="predicted"/>
<dbReference type="PANTHER" id="PTHR33372">
    <property type="match status" value="1"/>
</dbReference>
<keyword evidence="2" id="KW-0472">Membrane</keyword>
<dbReference type="Proteomes" id="UP001438707">
    <property type="component" value="Unassembled WGS sequence"/>
</dbReference>
<feature type="transmembrane region" description="Helical" evidence="2">
    <location>
        <begin position="139"/>
        <end position="160"/>
    </location>
</feature>
<dbReference type="PANTHER" id="PTHR33372:SF2">
    <property type="entry name" value="PROTEIN CHAPERONE-LIKE PROTEIN OF POR1, CHLOROPLASTIC"/>
    <property type="match status" value="1"/>
</dbReference>
<organism evidence="3 4">
    <name type="scientific">Apatococcus lobatus</name>
    <dbReference type="NCBI Taxonomy" id="904363"/>
    <lineage>
        <taxon>Eukaryota</taxon>
        <taxon>Viridiplantae</taxon>
        <taxon>Chlorophyta</taxon>
        <taxon>core chlorophytes</taxon>
        <taxon>Trebouxiophyceae</taxon>
        <taxon>Chlorellales</taxon>
        <taxon>Chlorellaceae</taxon>
        <taxon>Apatococcus</taxon>
    </lineage>
</organism>
<keyword evidence="2" id="KW-1133">Transmembrane helix</keyword>
<keyword evidence="2" id="KW-0812">Transmembrane</keyword>
<evidence type="ECO:0000313" key="4">
    <source>
        <dbReference type="Proteomes" id="UP001438707"/>
    </source>
</evidence>
<accession>A0AAW1RHB3</accession>
<evidence type="ECO:0000256" key="1">
    <source>
        <dbReference type="SAM" id="MobiDB-lite"/>
    </source>
</evidence>
<dbReference type="EMBL" id="JALJOS010000011">
    <property type="protein sequence ID" value="KAK9833009.1"/>
    <property type="molecule type" value="Genomic_DNA"/>
</dbReference>
<reference evidence="3 4" key="1">
    <citation type="journal article" date="2024" name="Nat. Commun.">
        <title>Phylogenomics reveals the evolutionary origins of lichenization in chlorophyte algae.</title>
        <authorList>
            <person name="Puginier C."/>
            <person name="Libourel C."/>
            <person name="Otte J."/>
            <person name="Skaloud P."/>
            <person name="Haon M."/>
            <person name="Grisel S."/>
            <person name="Petersen M."/>
            <person name="Berrin J.G."/>
            <person name="Delaux P.M."/>
            <person name="Dal Grande F."/>
            <person name="Keller J."/>
        </authorList>
    </citation>
    <scope>NUCLEOTIDE SEQUENCE [LARGE SCALE GENOMIC DNA]</scope>
    <source>
        <strain evidence="3 4">SAG 2145</strain>
    </source>
</reference>
<name>A0AAW1RHB3_9CHLO</name>
<gene>
    <name evidence="3" type="ORF">WJX74_004372</name>
</gene>
<evidence type="ECO:0000313" key="3">
    <source>
        <dbReference type="EMBL" id="KAK9833009.1"/>
    </source>
</evidence>
<sequence>MGSRVVEHVRTGLPPQTRPQQQLRASRCIHQSKRRRTTFVQASAAGAASFGEDPYKVLGLSQGAPADAFDRAYKRKRAENKGNEKELERIEAAHSTLMMSALSARMKGGGSNVSKEVKFADRPQFFPWRPRRYNADKKIIGGTGAGYALLAAWGLMLPLTAGTRPVIGASVIGCIANLYKLNQIFPSGGKYGATDKEKKQGTSNLIRGICLALGATFLGCALTFTIPDAVANALNVAMPVWFYESERSLLAVGAAAANFVMTAFFR</sequence>
<feature type="transmembrane region" description="Helical" evidence="2">
    <location>
        <begin position="166"/>
        <end position="185"/>
    </location>
</feature>
<evidence type="ECO:0000256" key="2">
    <source>
        <dbReference type="SAM" id="Phobius"/>
    </source>
</evidence>
<dbReference type="Pfam" id="PF11833">
    <property type="entry name" value="CPP1-like"/>
    <property type="match status" value="1"/>
</dbReference>
<feature type="transmembrane region" description="Helical" evidence="2">
    <location>
        <begin position="205"/>
        <end position="227"/>
    </location>
</feature>